<sequence length="284" mass="32932">MEEDPAWLEIYMGLPCKNSIGAEGIGMYLQLKRSIGLKYLQPYTDKKTIRKVVAGKLVTGNNEEETKFFELLKLMTGYFERVAPRWAPREELSFVDGLLRNPKMVNCVLDTHECQKYVAGELVQEWRKHLKGDPIFTFVPGKGFRIGKFKANYQMEYHDRCFVDMKEKHRFDVIYHVIRALGPGDVYIVANESQAAQFNEEFVKLSARFDEPSVMKEMSAGWATVKIRLNPRFRSVHKTKDLIIVVDSAVPKEVYHRTNIFVVYLRTEIEKNNLDWSNIPNGTP</sequence>
<accession>A0A0E0DGN7</accession>
<dbReference type="HOGENOM" id="CLU_981342_0_0_1"/>
<evidence type="ECO:0000313" key="1">
    <source>
        <dbReference type="EnsemblPlants" id="OMERI04G16960.1"/>
    </source>
</evidence>
<proteinExistence type="predicted"/>
<name>A0A0E0DGN7_9ORYZ</name>
<dbReference type="EnsemblPlants" id="OMERI04G16960.1">
    <property type="protein sequence ID" value="OMERI04G16960.1"/>
    <property type="gene ID" value="OMERI04G16960"/>
</dbReference>
<protein>
    <submittedName>
        <fullName evidence="1">Uncharacterized protein</fullName>
    </submittedName>
</protein>
<dbReference type="Gramene" id="OMERI04G16960.1">
    <property type="protein sequence ID" value="OMERI04G16960.1"/>
    <property type="gene ID" value="OMERI04G16960"/>
</dbReference>
<reference evidence="1" key="2">
    <citation type="submission" date="2018-05" db="EMBL/GenBank/DDBJ databases">
        <title>OmerRS3 (Oryza meridionalis Reference Sequence Version 3).</title>
        <authorList>
            <person name="Zhang J."/>
            <person name="Kudrna D."/>
            <person name="Lee S."/>
            <person name="Talag J."/>
            <person name="Welchert J."/>
            <person name="Wing R.A."/>
        </authorList>
    </citation>
    <scope>NUCLEOTIDE SEQUENCE [LARGE SCALE GENOMIC DNA]</scope>
    <source>
        <strain evidence="1">cv. OR44</strain>
    </source>
</reference>
<evidence type="ECO:0000313" key="2">
    <source>
        <dbReference type="Proteomes" id="UP000008021"/>
    </source>
</evidence>
<dbReference type="AlphaFoldDB" id="A0A0E0DGN7"/>
<organism evidence="1">
    <name type="scientific">Oryza meridionalis</name>
    <dbReference type="NCBI Taxonomy" id="40149"/>
    <lineage>
        <taxon>Eukaryota</taxon>
        <taxon>Viridiplantae</taxon>
        <taxon>Streptophyta</taxon>
        <taxon>Embryophyta</taxon>
        <taxon>Tracheophyta</taxon>
        <taxon>Spermatophyta</taxon>
        <taxon>Magnoliopsida</taxon>
        <taxon>Liliopsida</taxon>
        <taxon>Poales</taxon>
        <taxon>Poaceae</taxon>
        <taxon>BOP clade</taxon>
        <taxon>Oryzoideae</taxon>
        <taxon>Oryzeae</taxon>
        <taxon>Oryzinae</taxon>
        <taxon>Oryza</taxon>
    </lineage>
</organism>
<keyword evidence="2" id="KW-1185">Reference proteome</keyword>
<dbReference type="Proteomes" id="UP000008021">
    <property type="component" value="Chromosome 4"/>
</dbReference>
<reference evidence="1" key="1">
    <citation type="submission" date="2015-04" db="UniProtKB">
        <authorList>
            <consortium name="EnsemblPlants"/>
        </authorList>
    </citation>
    <scope>IDENTIFICATION</scope>
</reference>